<dbReference type="RefSeq" id="WP_344966902.1">
    <property type="nucleotide sequence ID" value="NZ_BAAAVI010000001.1"/>
</dbReference>
<protein>
    <submittedName>
        <fullName evidence="4">Thioesterase domain-containing protein</fullName>
    </submittedName>
</protein>
<dbReference type="InterPro" id="IPR012223">
    <property type="entry name" value="TEII"/>
</dbReference>
<evidence type="ECO:0000256" key="1">
    <source>
        <dbReference type="ARBA" id="ARBA00007169"/>
    </source>
</evidence>
<dbReference type="Proteomes" id="UP001500831">
    <property type="component" value="Unassembled WGS sequence"/>
</dbReference>
<organism evidence="4 5">
    <name type="scientific">Streptosporangium fragile</name>
    <dbReference type="NCBI Taxonomy" id="46186"/>
    <lineage>
        <taxon>Bacteria</taxon>
        <taxon>Bacillati</taxon>
        <taxon>Actinomycetota</taxon>
        <taxon>Actinomycetes</taxon>
        <taxon>Streptosporangiales</taxon>
        <taxon>Streptosporangiaceae</taxon>
        <taxon>Streptosporangium</taxon>
    </lineage>
</organism>
<dbReference type="InterPro" id="IPR020802">
    <property type="entry name" value="TesA-like"/>
</dbReference>
<evidence type="ECO:0000313" key="4">
    <source>
        <dbReference type="EMBL" id="GAA2846211.1"/>
    </source>
</evidence>
<evidence type="ECO:0000259" key="3">
    <source>
        <dbReference type="SMART" id="SM00824"/>
    </source>
</evidence>
<proteinExistence type="inferred from homology"/>
<feature type="domain" description="Thioesterase TesA-like" evidence="3">
    <location>
        <begin position="5"/>
        <end position="230"/>
    </location>
</feature>
<dbReference type="Pfam" id="PF00975">
    <property type="entry name" value="Thioesterase"/>
    <property type="match status" value="1"/>
</dbReference>
<dbReference type="EMBL" id="BAAAVI010000001">
    <property type="protein sequence ID" value="GAA2846211.1"/>
    <property type="molecule type" value="Genomic_DNA"/>
</dbReference>
<comment type="similarity">
    <text evidence="1">Belongs to the thioesterase family.</text>
</comment>
<dbReference type="InterPro" id="IPR001031">
    <property type="entry name" value="Thioesterase"/>
</dbReference>
<keyword evidence="2" id="KW-0378">Hydrolase</keyword>
<reference evidence="5" key="1">
    <citation type="journal article" date="2019" name="Int. J. Syst. Evol. Microbiol.">
        <title>The Global Catalogue of Microorganisms (GCM) 10K type strain sequencing project: providing services to taxonomists for standard genome sequencing and annotation.</title>
        <authorList>
            <consortium name="The Broad Institute Genomics Platform"/>
            <consortium name="The Broad Institute Genome Sequencing Center for Infectious Disease"/>
            <person name="Wu L."/>
            <person name="Ma J."/>
        </authorList>
    </citation>
    <scope>NUCLEOTIDE SEQUENCE [LARGE SCALE GENOMIC DNA]</scope>
    <source>
        <strain evidence="5">JCM 6242</strain>
    </source>
</reference>
<name>A0ABP6I594_9ACTN</name>
<gene>
    <name evidence="4" type="ORF">GCM10010517_02870</name>
</gene>
<dbReference type="SMART" id="SM00824">
    <property type="entry name" value="PKS_TE"/>
    <property type="match status" value="1"/>
</dbReference>
<dbReference type="InterPro" id="IPR029058">
    <property type="entry name" value="AB_hydrolase_fold"/>
</dbReference>
<sequence length="248" mass="26923">MTLLFCVPYAGSSARVYRGWQKWFADDAEVVPLELTGRGTRSAEPVAPSVRAAAMDLARSVRERAAGRPYILFGHSMGSLIAYEMAAIIEDSAGDGPRLVVVSGRNPPQTRANWGDDALELTDLELFETLRTVGGVPAGLSPSIAATLFMPLIRADLRNTVSYDPGSPPRRISAPLLVVQGREDPLVAPDAGAGWAHCTQRECTVVRHDGHHFSIFERVGELAETLRPFLAREREYSGGWGSPPDRTV</sequence>
<accession>A0ABP6I594</accession>
<dbReference type="PANTHER" id="PTHR11487:SF0">
    <property type="entry name" value="S-ACYL FATTY ACID SYNTHASE THIOESTERASE, MEDIUM CHAIN"/>
    <property type="match status" value="1"/>
</dbReference>
<evidence type="ECO:0000313" key="5">
    <source>
        <dbReference type="Proteomes" id="UP001500831"/>
    </source>
</evidence>
<evidence type="ECO:0000256" key="2">
    <source>
        <dbReference type="ARBA" id="ARBA00022801"/>
    </source>
</evidence>
<comment type="caution">
    <text evidence="4">The sequence shown here is derived from an EMBL/GenBank/DDBJ whole genome shotgun (WGS) entry which is preliminary data.</text>
</comment>
<dbReference type="PANTHER" id="PTHR11487">
    <property type="entry name" value="THIOESTERASE"/>
    <property type="match status" value="1"/>
</dbReference>
<keyword evidence="5" id="KW-1185">Reference proteome</keyword>
<dbReference type="Gene3D" id="3.40.50.1820">
    <property type="entry name" value="alpha/beta hydrolase"/>
    <property type="match status" value="1"/>
</dbReference>
<dbReference type="SUPFAM" id="SSF53474">
    <property type="entry name" value="alpha/beta-Hydrolases"/>
    <property type="match status" value="1"/>
</dbReference>